<organism evidence="4 5">
    <name type="scientific">Hymenobacter aerilatus</name>
    <dbReference type="NCBI Taxonomy" id="2932251"/>
    <lineage>
        <taxon>Bacteria</taxon>
        <taxon>Pseudomonadati</taxon>
        <taxon>Bacteroidota</taxon>
        <taxon>Cytophagia</taxon>
        <taxon>Cytophagales</taxon>
        <taxon>Hymenobacteraceae</taxon>
        <taxon>Hymenobacter</taxon>
    </lineage>
</organism>
<dbReference type="AlphaFoldDB" id="A0A8T9T370"/>
<proteinExistence type="inferred from homology"/>
<gene>
    <name evidence="4" type="ORF">MUN82_04770</name>
</gene>
<sequence length="184" mass="20435">MSARRPIIVGAVATTVAAVAALYAKSRHHEPLPTVPYVDLPRYAGKWYEIARLPASFEKDCTSVTAQYTIRPDGDVTVVNTCHKHTPTGKVKKAAGLATVADPTTNAKLKVQFFWPFKGDYWILALDADYRYALVGEPSRENLWLLSRTPQLPVVVQNELVQRGQELGFPVEKLIFTQQAPPAF</sequence>
<dbReference type="PRINTS" id="PR01171">
    <property type="entry name" value="BCTLIPOCALIN"/>
</dbReference>
<feature type="domain" description="Lipocalin/cytosolic fatty-acid binding" evidence="3">
    <location>
        <begin position="38"/>
        <end position="179"/>
    </location>
</feature>
<dbReference type="PANTHER" id="PTHR10612">
    <property type="entry name" value="APOLIPOPROTEIN D"/>
    <property type="match status" value="1"/>
</dbReference>
<evidence type="ECO:0000313" key="4">
    <source>
        <dbReference type="EMBL" id="UOR06409.1"/>
    </source>
</evidence>
<comment type="similarity">
    <text evidence="1 2">Belongs to the calycin superfamily. Lipocalin family.</text>
</comment>
<dbReference type="CDD" id="cd19438">
    <property type="entry name" value="lipocalin_Blc-like"/>
    <property type="match status" value="1"/>
</dbReference>
<name>A0A8T9T370_9BACT</name>
<evidence type="ECO:0000256" key="1">
    <source>
        <dbReference type="ARBA" id="ARBA00006889"/>
    </source>
</evidence>
<evidence type="ECO:0000256" key="2">
    <source>
        <dbReference type="PIRNR" id="PIRNR036893"/>
    </source>
</evidence>
<evidence type="ECO:0000259" key="3">
    <source>
        <dbReference type="Pfam" id="PF08212"/>
    </source>
</evidence>
<dbReference type="PIRSF" id="PIRSF036893">
    <property type="entry name" value="Lipocalin_ApoD"/>
    <property type="match status" value="1"/>
</dbReference>
<dbReference type="Proteomes" id="UP000829925">
    <property type="component" value="Chromosome"/>
</dbReference>
<accession>A0A8T9T370</accession>
<dbReference type="KEGG" id="haei:MUN82_04770"/>
<dbReference type="InterPro" id="IPR047202">
    <property type="entry name" value="Lipocalin_Blc-like_dom"/>
</dbReference>
<dbReference type="EMBL" id="CP095053">
    <property type="protein sequence ID" value="UOR06409.1"/>
    <property type="molecule type" value="Genomic_DNA"/>
</dbReference>
<reference evidence="4 5" key="1">
    <citation type="submission" date="2022-04" db="EMBL/GenBank/DDBJ databases">
        <title>Hymenobacter sp. isolated from the air.</title>
        <authorList>
            <person name="Won M."/>
            <person name="Lee C.-M."/>
            <person name="Woen H.-Y."/>
            <person name="Kwon S.-W."/>
        </authorList>
    </citation>
    <scope>NUCLEOTIDE SEQUENCE [LARGE SCALE GENOMIC DNA]</scope>
    <source>
        <strain evidence="5">5413 J-13</strain>
    </source>
</reference>
<dbReference type="SUPFAM" id="SSF50814">
    <property type="entry name" value="Lipocalins"/>
    <property type="match status" value="1"/>
</dbReference>
<keyword evidence="5" id="KW-1185">Reference proteome</keyword>
<evidence type="ECO:0000313" key="5">
    <source>
        <dbReference type="Proteomes" id="UP000829925"/>
    </source>
</evidence>
<dbReference type="InterPro" id="IPR022271">
    <property type="entry name" value="Lipocalin_ApoD"/>
</dbReference>
<dbReference type="InterPro" id="IPR012674">
    <property type="entry name" value="Calycin"/>
</dbReference>
<dbReference type="InterPro" id="IPR000566">
    <property type="entry name" value="Lipocln_cytosolic_FA-bd_dom"/>
</dbReference>
<protein>
    <submittedName>
        <fullName evidence="4">Lipocalin family protein</fullName>
    </submittedName>
</protein>
<dbReference type="Pfam" id="PF08212">
    <property type="entry name" value="Lipocalin_2"/>
    <property type="match status" value="1"/>
</dbReference>
<dbReference type="InterPro" id="IPR002446">
    <property type="entry name" value="Lipocalin_bac"/>
</dbReference>
<dbReference type="RefSeq" id="WP_245095373.1">
    <property type="nucleotide sequence ID" value="NZ_CP095053.1"/>
</dbReference>
<dbReference type="Gene3D" id="2.40.128.20">
    <property type="match status" value="1"/>
</dbReference>
<dbReference type="PANTHER" id="PTHR10612:SF34">
    <property type="entry name" value="APOLIPOPROTEIN D"/>
    <property type="match status" value="1"/>
</dbReference>
<dbReference type="GO" id="GO:0006950">
    <property type="term" value="P:response to stress"/>
    <property type="evidence" value="ECO:0007669"/>
    <property type="project" value="UniProtKB-ARBA"/>
</dbReference>